<dbReference type="PANTHER" id="PTHR30386:SF24">
    <property type="entry name" value="MULTIDRUG RESISTANCE EFFLUX PUMP"/>
    <property type="match status" value="1"/>
</dbReference>
<protein>
    <submittedName>
        <fullName evidence="5">Hemolysin D</fullName>
    </submittedName>
</protein>
<evidence type="ECO:0000256" key="2">
    <source>
        <dbReference type="SAM" id="Phobius"/>
    </source>
</evidence>
<feature type="coiled-coil region" evidence="1">
    <location>
        <begin position="193"/>
        <end position="227"/>
    </location>
</feature>
<dbReference type="Proteomes" id="UP000233293">
    <property type="component" value="Unassembled WGS sequence"/>
</dbReference>
<dbReference type="Pfam" id="PF25917">
    <property type="entry name" value="BSH_RND"/>
    <property type="match status" value="1"/>
</dbReference>
<dbReference type="GO" id="GO:0055085">
    <property type="term" value="P:transmembrane transport"/>
    <property type="evidence" value="ECO:0007669"/>
    <property type="project" value="InterPro"/>
</dbReference>
<dbReference type="InterPro" id="IPR058792">
    <property type="entry name" value="Beta-barrel_RND_2"/>
</dbReference>
<feature type="domain" description="CusB-like beta-barrel" evidence="4">
    <location>
        <begin position="267"/>
        <end position="311"/>
    </location>
</feature>
<dbReference type="SUPFAM" id="SSF111369">
    <property type="entry name" value="HlyD-like secretion proteins"/>
    <property type="match status" value="2"/>
</dbReference>
<dbReference type="InterPro" id="IPR058625">
    <property type="entry name" value="MdtA-like_BSH"/>
</dbReference>
<dbReference type="Gene3D" id="2.40.50.100">
    <property type="match status" value="1"/>
</dbReference>
<reference evidence="6" key="1">
    <citation type="submission" date="2017-12" db="EMBL/GenBank/DDBJ databases">
        <title>Draft genome sequence of Telmatospirillum siberiense 26-4b1T, an acidotolerant peatland alphaproteobacterium potentially involved in sulfur cycling.</title>
        <authorList>
            <person name="Hausmann B."/>
            <person name="Pjevac P."/>
            <person name="Schreck K."/>
            <person name="Herbold C.W."/>
            <person name="Daims H."/>
            <person name="Wagner M."/>
            <person name="Pester M."/>
            <person name="Loy A."/>
        </authorList>
    </citation>
    <scope>NUCLEOTIDE SEQUENCE [LARGE SCALE GENOMIC DNA]</scope>
    <source>
        <strain evidence="6">26-4b1</strain>
    </source>
</reference>
<evidence type="ECO:0000313" key="5">
    <source>
        <dbReference type="EMBL" id="PKU24030.1"/>
    </source>
</evidence>
<feature type="domain" description="Multidrug resistance protein MdtA-like barrel-sandwich hybrid" evidence="3">
    <location>
        <begin position="68"/>
        <end position="260"/>
    </location>
</feature>
<proteinExistence type="predicted"/>
<evidence type="ECO:0000256" key="1">
    <source>
        <dbReference type="SAM" id="Coils"/>
    </source>
</evidence>
<keyword evidence="6" id="KW-1185">Reference proteome</keyword>
<feature type="transmembrane region" description="Helical" evidence="2">
    <location>
        <begin position="27"/>
        <end position="45"/>
    </location>
</feature>
<keyword evidence="2" id="KW-0812">Transmembrane</keyword>
<dbReference type="OrthoDB" id="9811754at2"/>
<organism evidence="5 6">
    <name type="scientific">Telmatospirillum siberiense</name>
    <dbReference type="NCBI Taxonomy" id="382514"/>
    <lineage>
        <taxon>Bacteria</taxon>
        <taxon>Pseudomonadati</taxon>
        <taxon>Pseudomonadota</taxon>
        <taxon>Alphaproteobacteria</taxon>
        <taxon>Rhodospirillales</taxon>
        <taxon>Rhodospirillaceae</taxon>
        <taxon>Telmatospirillum</taxon>
    </lineage>
</organism>
<comment type="caution">
    <text evidence="5">The sequence shown here is derived from an EMBL/GenBank/DDBJ whole genome shotgun (WGS) entry which is preliminary data.</text>
</comment>
<sequence length="369" mass="39079">MDATVGEKTKNAIGPERIRRTFGTRRLALAGLTLAAASGAIWYGFDWWTVGRFIETTDDAYVGGEVTVVAPKVSGFIAQVPVGDNQAVHAGDLLLKLDDRDYRAALAKAEALVVGQRATLANLEASRRLQQAKVAEARAGITAAAAETERAHHDRVRYQQLSASAATSIQAFQKADADYKQAVAADQRARAGLDATERQLDVIDTQRQQAEAAMAAADADLETARLNLSYTELRAPFDGTVGNRSARQGAYATVGASLMSVIPARGLWVDANFKENQLAGMRAGEAVTVEADVLPGQVFHGHVASLAPATGAQFSVLPAENATGNFTKIVQRVPVRILLDGAAGDLGQLRPGLSVTANVYQRAERDGGS</sequence>
<dbReference type="PANTHER" id="PTHR30386">
    <property type="entry name" value="MEMBRANE FUSION SUBUNIT OF EMRAB-TOLC MULTIDRUG EFFLUX PUMP"/>
    <property type="match status" value="1"/>
</dbReference>
<dbReference type="Gene3D" id="1.10.287.470">
    <property type="entry name" value="Helix hairpin bin"/>
    <property type="match status" value="2"/>
</dbReference>
<dbReference type="RefSeq" id="WP_101251061.1">
    <property type="nucleotide sequence ID" value="NZ_PIUM01000014.1"/>
</dbReference>
<dbReference type="AlphaFoldDB" id="A0A2N3PUG9"/>
<dbReference type="EMBL" id="PIUM01000014">
    <property type="protein sequence ID" value="PKU24030.1"/>
    <property type="molecule type" value="Genomic_DNA"/>
</dbReference>
<evidence type="ECO:0000313" key="6">
    <source>
        <dbReference type="Proteomes" id="UP000233293"/>
    </source>
</evidence>
<dbReference type="Pfam" id="PF25954">
    <property type="entry name" value="Beta-barrel_RND_2"/>
    <property type="match status" value="1"/>
</dbReference>
<keyword evidence="2" id="KW-0472">Membrane</keyword>
<name>A0A2N3PUG9_9PROT</name>
<keyword evidence="2" id="KW-1133">Transmembrane helix</keyword>
<evidence type="ECO:0000259" key="3">
    <source>
        <dbReference type="Pfam" id="PF25917"/>
    </source>
</evidence>
<evidence type="ECO:0000259" key="4">
    <source>
        <dbReference type="Pfam" id="PF25954"/>
    </source>
</evidence>
<gene>
    <name evidence="5" type="ORF">CWS72_13055</name>
</gene>
<keyword evidence="1" id="KW-0175">Coiled coil</keyword>
<dbReference type="Gene3D" id="2.40.30.170">
    <property type="match status" value="1"/>
</dbReference>
<dbReference type="InterPro" id="IPR050739">
    <property type="entry name" value="MFP"/>
</dbReference>
<accession>A0A2N3PUG9</accession>